<gene>
    <name evidence="1" type="ORF">J2D73_11990</name>
</gene>
<evidence type="ECO:0000313" key="2">
    <source>
        <dbReference type="Proteomes" id="UP000664771"/>
    </source>
</evidence>
<dbReference type="Proteomes" id="UP000664771">
    <property type="component" value="Unassembled WGS sequence"/>
</dbReference>
<reference evidence="1 2" key="1">
    <citation type="submission" date="2021-03" db="EMBL/GenBank/DDBJ databases">
        <title>The complete genome sequence of Acetobacter sacchari TBRC 11175.</title>
        <authorList>
            <person name="Charoenyingcharoen P."/>
            <person name="Yukphan P."/>
        </authorList>
    </citation>
    <scope>NUCLEOTIDE SEQUENCE [LARGE SCALE GENOMIC DNA]</scope>
    <source>
        <strain evidence="1 2">TBRC 11175</strain>
    </source>
</reference>
<evidence type="ECO:0000313" key="1">
    <source>
        <dbReference type="EMBL" id="MBO1360510.1"/>
    </source>
</evidence>
<protein>
    <submittedName>
        <fullName evidence="1">AAA family ATPase</fullName>
    </submittedName>
</protein>
<dbReference type="SUPFAM" id="SSF52540">
    <property type="entry name" value="P-loop containing nucleoside triphosphate hydrolases"/>
    <property type="match status" value="1"/>
</dbReference>
<dbReference type="EMBL" id="JAFVMF010000012">
    <property type="protein sequence ID" value="MBO1360510.1"/>
    <property type="molecule type" value="Genomic_DNA"/>
</dbReference>
<dbReference type="InterPro" id="IPR052922">
    <property type="entry name" value="Cytidylate_Kinase-2"/>
</dbReference>
<proteinExistence type="predicted"/>
<dbReference type="RefSeq" id="WP_207881792.1">
    <property type="nucleotide sequence ID" value="NZ_JAFVMF010000012.1"/>
</dbReference>
<dbReference type="PANTHER" id="PTHR37816:SF3">
    <property type="entry name" value="MODULATES DNA TOPOLOGY"/>
    <property type="match status" value="1"/>
</dbReference>
<keyword evidence="2" id="KW-1185">Reference proteome</keyword>
<accession>A0ABS3LX57</accession>
<name>A0ABS3LX57_9PROT</name>
<dbReference type="InterPro" id="IPR027417">
    <property type="entry name" value="P-loop_NTPase"/>
</dbReference>
<comment type="caution">
    <text evidence="1">The sequence shown here is derived from an EMBL/GenBank/DDBJ whole genome shotgun (WGS) entry which is preliminary data.</text>
</comment>
<sequence length="179" mass="20171">MPVTLGDLGPRICILGPSNSGKSTLADMIARSRGHAPIHLDQLYHLPNTDWRPRPVEEFVTLHDAAIADERWVMDGNYSRCMQQRFARSTGVILLDVSTVISLVRYLRRSWGKRDRIGGLDAGADSVKWDMIRHIVGAGRENRRRYRSMLAGVSTPTIELTSLRQITRFCQQQGLSRGT</sequence>
<organism evidence="1 2">
    <name type="scientific">Acetobacter sacchari</name>
    <dbReference type="NCBI Taxonomy" id="2661687"/>
    <lineage>
        <taxon>Bacteria</taxon>
        <taxon>Pseudomonadati</taxon>
        <taxon>Pseudomonadota</taxon>
        <taxon>Alphaproteobacteria</taxon>
        <taxon>Acetobacterales</taxon>
        <taxon>Acetobacteraceae</taxon>
        <taxon>Acetobacter</taxon>
    </lineage>
</organism>
<dbReference type="PANTHER" id="PTHR37816">
    <property type="entry name" value="YALI0E33011P"/>
    <property type="match status" value="1"/>
</dbReference>
<dbReference type="Gene3D" id="3.40.50.300">
    <property type="entry name" value="P-loop containing nucleotide triphosphate hydrolases"/>
    <property type="match status" value="1"/>
</dbReference>